<keyword evidence="2" id="KW-1185">Reference proteome</keyword>
<comment type="caution">
    <text evidence="1">The sequence shown here is derived from an EMBL/GenBank/DDBJ whole genome shotgun (WGS) entry which is preliminary data.</text>
</comment>
<reference evidence="2" key="1">
    <citation type="submission" date="2014-03" db="EMBL/GenBank/DDBJ databases">
        <title>The Genome Sequence of Puccinia striiformis f. sp. tritici PST-78.</title>
        <authorList>
            <consortium name="The Broad Institute Genome Sequencing Platform"/>
            <person name="Cuomo C."/>
            <person name="Hulbert S."/>
            <person name="Chen X."/>
            <person name="Walker B."/>
            <person name="Young S.K."/>
            <person name="Zeng Q."/>
            <person name="Gargeya S."/>
            <person name="Fitzgerald M."/>
            <person name="Haas B."/>
            <person name="Abouelleil A."/>
            <person name="Alvarado L."/>
            <person name="Arachchi H.M."/>
            <person name="Berlin A.M."/>
            <person name="Chapman S.B."/>
            <person name="Goldberg J."/>
            <person name="Griggs A."/>
            <person name="Gujja S."/>
            <person name="Hansen M."/>
            <person name="Howarth C."/>
            <person name="Imamovic A."/>
            <person name="Larimer J."/>
            <person name="McCowan C."/>
            <person name="Montmayeur A."/>
            <person name="Murphy C."/>
            <person name="Neiman D."/>
            <person name="Pearson M."/>
            <person name="Priest M."/>
            <person name="Roberts A."/>
            <person name="Saif S."/>
            <person name="Shea T."/>
            <person name="Sisk P."/>
            <person name="Sykes S."/>
            <person name="Wortman J."/>
            <person name="Nusbaum C."/>
            <person name="Birren B."/>
        </authorList>
    </citation>
    <scope>NUCLEOTIDE SEQUENCE [LARGE SCALE GENOMIC DNA]</scope>
    <source>
        <strain evidence="2">race PST-78</strain>
    </source>
</reference>
<organism evidence="1 2">
    <name type="scientific">Puccinia striiformis f. sp. tritici PST-78</name>
    <dbReference type="NCBI Taxonomy" id="1165861"/>
    <lineage>
        <taxon>Eukaryota</taxon>
        <taxon>Fungi</taxon>
        <taxon>Dikarya</taxon>
        <taxon>Basidiomycota</taxon>
        <taxon>Pucciniomycotina</taxon>
        <taxon>Pucciniomycetes</taxon>
        <taxon>Pucciniales</taxon>
        <taxon>Pucciniaceae</taxon>
        <taxon>Puccinia</taxon>
    </lineage>
</organism>
<proteinExistence type="predicted"/>
<sequence length="62" mass="6655">MSSTLGSAGPARILFNTTRSTHNRPGIDLPNRLRVSLVATKITMSLATTGYDGSIKPGIRKR</sequence>
<evidence type="ECO:0000313" key="1">
    <source>
        <dbReference type="EMBL" id="KNE98938.1"/>
    </source>
</evidence>
<protein>
    <submittedName>
        <fullName evidence="1">Uncharacterized protein</fullName>
    </submittedName>
</protein>
<gene>
    <name evidence="1" type="ORF">PSTG_07783</name>
</gene>
<evidence type="ECO:0000313" key="2">
    <source>
        <dbReference type="Proteomes" id="UP000054564"/>
    </source>
</evidence>
<name>A0A0L0VI49_9BASI</name>
<dbReference type="AlphaFoldDB" id="A0A0L0VI49"/>
<dbReference type="Proteomes" id="UP000054564">
    <property type="component" value="Unassembled WGS sequence"/>
</dbReference>
<dbReference type="EMBL" id="AJIL01000051">
    <property type="protein sequence ID" value="KNE98938.1"/>
    <property type="molecule type" value="Genomic_DNA"/>
</dbReference>
<accession>A0A0L0VI49</accession>